<dbReference type="Proteomes" id="UP001356427">
    <property type="component" value="Unassembled WGS sequence"/>
</dbReference>
<evidence type="ECO:0000313" key="3">
    <source>
        <dbReference type="Proteomes" id="UP001356427"/>
    </source>
</evidence>
<dbReference type="AlphaFoldDB" id="A0AAN8LJ95"/>
<dbReference type="GO" id="GO:0003677">
    <property type="term" value="F:DNA binding"/>
    <property type="evidence" value="ECO:0007669"/>
    <property type="project" value="InterPro"/>
</dbReference>
<feature type="region of interest" description="Disordered" evidence="1">
    <location>
        <begin position="1"/>
        <end position="322"/>
    </location>
</feature>
<dbReference type="PRINTS" id="PR00929">
    <property type="entry name" value="ATHOOK"/>
</dbReference>
<protein>
    <recommendedName>
        <fullName evidence="4">Chromosomal protein D1-like</fullName>
    </recommendedName>
</protein>
<evidence type="ECO:0000256" key="1">
    <source>
        <dbReference type="SAM" id="MobiDB-lite"/>
    </source>
</evidence>
<reference evidence="2 3" key="1">
    <citation type="submission" date="2021-04" db="EMBL/GenBank/DDBJ databases">
        <authorList>
            <person name="De Guttry C."/>
            <person name="Zahm M."/>
            <person name="Klopp C."/>
            <person name="Cabau C."/>
            <person name="Louis A."/>
            <person name="Berthelot C."/>
            <person name="Parey E."/>
            <person name="Roest Crollius H."/>
            <person name="Montfort J."/>
            <person name="Robinson-Rechavi M."/>
            <person name="Bucao C."/>
            <person name="Bouchez O."/>
            <person name="Gislard M."/>
            <person name="Lluch J."/>
            <person name="Milhes M."/>
            <person name="Lampietro C."/>
            <person name="Lopez Roques C."/>
            <person name="Donnadieu C."/>
            <person name="Braasch I."/>
            <person name="Desvignes T."/>
            <person name="Postlethwait J."/>
            <person name="Bobe J."/>
            <person name="Wedekind C."/>
            <person name="Guiguen Y."/>
        </authorList>
    </citation>
    <scope>NUCLEOTIDE SEQUENCE [LARGE SCALE GENOMIC DNA]</scope>
    <source>
        <strain evidence="2">Cs_M1</strain>
        <tissue evidence="2">Blood</tissue>
    </source>
</reference>
<feature type="compositionally biased region" description="Basic and acidic residues" evidence="1">
    <location>
        <begin position="266"/>
        <end position="278"/>
    </location>
</feature>
<name>A0AAN8LJ95_9TELE</name>
<sequence>MQEGFFPSGPLKRGSQVERIERKEEIKMEVEEEAIKSEEVQVDAAGSEEKSDEALSNGSRTTLKRSRGRPPKNRSISESDRALSNGSSTTTKREQGRPKRSVTKLSNSSTTTPKKGRPKRLASKLGASPITPKRGKAKGSVFTKPKMLKVIGKPSRGRPRKVVGPSKKCGRPSKVKSKRGRPKKILTPEEEEERKKLESQPRVLKPLGRPRIYPRIDPPVIEPRGRGRPRKTKDKRGAHLRKAPNPKPPIYDGPPQKRGHPPSAANKDKIEAEQDKANSEPPVKRSCNSNEKSQEGFPPVEESDQEDKTRKVIEDSETGLVN</sequence>
<gene>
    <name evidence="2" type="ORF">J4Q44_G00183990</name>
</gene>
<dbReference type="SMART" id="SM00384">
    <property type="entry name" value="AT_hook"/>
    <property type="match status" value="6"/>
</dbReference>
<feature type="compositionally biased region" description="Basic and acidic residues" evidence="1">
    <location>
        <begin position="15"/>
        <end position="39"/>
    </location>
</feature>
<dbReference type="InterPro" id="IPR017956">
    <property type="entry name" value="AT_hook_DNA-bd_motif"/>
</dbReference>
<feature type="compositionally biased region" description="Basic residues" evidence="1">
    <location>
        <begin position="226"/>
        <end position="244"/>
    </location>
</feature>
<feature type="compositionally biased region" description="Basic residues" evidence="1">
    <location>
        <begin position="168"/>
        <end position="184"/>
    </location>
</feature>
<evidence type="ECO:0008006" key="4">
    <source>
        <dbReference type="Google" id="ProtNLM"/>
    </source>
</evidence>
<proteinExistence type="predicted"/>
<evidence type="ECO:0000313" key="2">
    <source>
        <dbReference type="EMBL" id="KAK6310344.1"/>
    </source>
</evidence>
<keyword evidence="3" id="KW-1185">Reference proteome</keyword>
<dbReference type="EMBL" id="JAGTTL010000016">
    <property type="protein sequence ID" value="KAK6310344.1"/>
    <property type="molecule type" value="Genomic_DNA"/>
</dbReference>
<feature type="compositionally biased region" description="Basic residues" evidence="1">
    <location>
        <begin position="62"/>
        <end position="72"/>
    </location>
</feature>
<accession>A0AAN8LJ95</accession>
<comment type="caution">
    <text evidence="2">The sequence shown here is derived from an EMBL/GenBank/DDBJ whole genome shotgun (WGS) entry which is preliminary data.</text>
</comment>
<feature type="compositionally biased region" description="Polar residues" evidence="1">
    <location>
        <begin position="103"/>
        <end position="113"/>
    </location>
</feature>
<organism evidence="2 3">
    <name type="scientific">Coregonus suidteri</name>
    <dbReference type="NCBI Taxonomy" id="861788"/>
    <lineage>
        <taxon>Eukaryota</taxon>
        <taxon>Metazoa</taxon>
        <taxon>Chordata</taxon>
        <taxon>Craniata</taxon>
        <taxon>Vertebrata</taxon>
        <taxon>Euteleostomi</taxon>
        <taxon>Actinopterygii</taxon>
        <taxon>Neopterygii</taxon>
        <taxon>Teleostei</taxon>
        <taxon>Protacanthopterygii</taxon>
        <taxon>Salmoniformes</taxon>
        <taxon>Salmonidae</taxon>
        <taxon>Coregoninae</taxon>
        <taxon>Coregonus</taxon>
    </lineage>
</organism>